<evidence type="ECO:0000313" key="3">
    <source>
        <dbReference type="Proteomes" id="UP000182835"/>
    </source>
</evidence>
<sequence length="310" mass="34976">MKKVWITIGIIFVLLLGGLTFAGNYFYDYAFVPAEKDFLANDEAQASVDNKPTDKALTWFKGSTRTNWYLTSQDGLKLRGIYLPAENESHKTAIIAHGYMGDAESMYQFAGMYHELGYNVLVPDARGHGESQGDYIGFGWPERKDYVQWIDRVLTQNGEDETIVLHGVSMGAATVMMTSGEKLPANVKAIVEDCGYSSIKAELVYQYQQMFNLPTFPIIQVTNLVTRLRAGFFFTEGDVTKQLEKNKTPMLFIHGSDDTFVPFSMLDEVYAATSAPKEKWVVDGAEHAESYSKNPERYKEKVKSFLSLYE</sequence>
<dbReference type="InterPro" id="IPR029058">
    <property type="entry name" value="AB_hydrolase_fold"/>
</dbReference>
<dbReference type="OrthoDB" id="9776685at2"/>
<protein>
    <submittedName>
        <fullName evidence="2">X-Pro dipeptidyl-peptidase</fullName>
    </submittedName>
</protein>
<feature type="domain" description="Serine aminopeptidase S33" evidence="1">
    <location>
        <begin position="89"/>
        <end position="196"/>
    </location>
</feature>
<dbReference type="AlphaFoldDB" id="A0A1L8R9A7"/>
<dbReference type="Pfam" id="PF12146">
    <property type="entry name" value="Hydrolase_4"/>
    <property type="match status" value="1"/>
</dbReference>
<dbReference type="STRING" id="317010.RU96_GL001080"/>
<dbReference type="Proteomes" id="UP000182835">
    <property type="component" value="Unassembled WGS sequence"/>
</dbReference>
<dbReference type="InterPro" id="IPR052920">
    <property type="entry name" value="DNA-binding_regulatory"/>
</dbReference>
<reference evidence="2 3" key="1">
    <citation type="submission" date="2014-12" db="EMBL/GenBank/DDBJ databases">
        <title>Draft genome sequences of 29 type strains of Enterococci.</title>
        <authorList>
            <person name="Zhong Z."/>
            <person name="Sun Z."/>
            <person name="Liu W."/>
            <person name="Zhang W."/>
            <person name="Zhang H."/>
        </authorList>
    </citation>
    <scope>NUCLEOTIDE SEQUENCE [LARGE SCALE GENOMIC DNA]</scope>
    <source>
        <strain evidence="2 3">DSM 21207</strain>
    </source>
</reference>
<dbReference type="PANTHER" id="PTHR43358">
    <property type="entry name" value="ALPHA/BETA-HYDROLASE"/>
    <property type="match status" value="1"/>
</dbReference>
<organism evidence="2 3">
    <name type="scientific">Enterococcus canintestini</name>
    <dbReference type="NCBI Taxonomy" id="317010"/>
    <lineage>
        <taxon>Bacteria</taxon>
        <taxon>Bacillati</taxon>
        <taxon>Bacillota</taxon>
        <taxon>Bacilli</taxon>
        <taxon>Lactobacillales</taxon>
        <taxon>Enterococcaceae</taxon>
        <taxon>Enterococcus</taxon>
    </lineage>
</organism>
<evidence type="ECO:0000259" key="1">
    <source>
        <dbReference type="Pfam" id="PF12146"/>
    </source>
</evidence>
<dbReference type="EMBL" id="JXKG01000002">
    <property type="protein sequence ID" value="OJG16338.1"/>
    <property type="molecule type" value="Genomic_DNA"/>
</dbReference>
<accession>A0A1L8R9A7</accession>
<evidence type="ECO:0000313" key="2">
    <source>
        <dbReference type="EMBL" id="OJG16338.1"/>
    </source>
</evidence>
<gene>
    <name evidence="2" type="ORF">RU96_GL001080</name>
</gene>
<proteinExistence type="predicted"/>
<dbReference type="SUPFAM" id="SSF53474">
    <property type="entry name" value="alpha/beta-Hydrolases"/>
    <property type="match status" value="1"/>
</dbReference>
<dbReference type="Gene3D" id="3.40.50.1820">
    <property type="entry name" value="alpha/beta hydrolase"/>
    <property type="match status" value="1"/>
</dbReference>
<dbReference type="PANTHER" id="PTHR43358:SF4">
    <property type="entry name" value="ALPHA_BETA HYDROLASE FOLD-1 DOMAIN-CONTAINING PROTEIN"/>
    <property type="match status" value="1"/>
</dbReference>
<name>A0A1L8R9A7_9ENTE</name>
<dbReference type="InterPro" id="IPR022742">
    <property type="entry name" value="Hydrolase_4"/>
</dbReference>
<dbReference type="RefSeq" id="WP_071863911.1">
    <property type="nucleotide sequence ID" value="NZ_JBHLVQ010000010.1"/>
</dbReference>
<comment type="caution">
    <text evidence="2">The sequence shown here is derived from an EMBL/GenBank/DDBJ whole genome shotgun (WGS) entry which is preliminary data.</text>
</comment>